<evidence type="ECO:0000313" key="2">
    <source>
        <dbReference type="EMBL" id="SAL58584.1"/>
    </source>
</evidence>
<reference evidence="2 3" key="1">
    <citation type="submission" date="2016-01" db="EMBL/GenBank/DDBJ databases">
        <authorList>
            <person name="Oliw E.H."/>
        </authorList>
    </citation>
    <scope>NUCLEOTIDE SEQUENCE [LARGE SCALE GENOMIC DNA]</scope>
    <source>
        <strain evidence="2">LMG 27134</strain>
    </source>
</reference>
<keyword evidence="1" id="KW-1133">Transmembrane helix</keyword>
<accession>A0A158IPN1</accession>
<proteinExistence type="predicted"/>
<feature type="transmembrane region" description="Helical" evidence="1">
    <location>
        <begin position="6"/>
        <end position="25"/>
    </location>
</feature>
<gene>
    <name evidence="2" type="ORF">AWB69_06463</name>
</gene>
<keyword evidence="1" id="KW-0472">Membrane</keyword>
<sequence>MVTAPIVIFMVVVPVTSLLAALVVVSPIISRSAAIVSCVMPFPVVPVAFFPLPALPITTPVVVPVAIPARTNDNSGLRLDIHLLGRGVDWLRCVDDTGDFDVYANIDVGESNGR</sequence>
<organism evidence="2 3">
    <name type="scientific">Caballeronia udeis</name>
    <dbReference type="NCBI Taxonomy" id="1232866"/>
    <lineage>
        <taxon>Bacteria</taxon>
        <taxon>Pseudomonadati</taxon>
        <taxon>Pseudomonadota</taxon>
        <taxon>Betaproteobacteria</taxon>
        <taxon>Burkholderiales</taxon>
        <taxon>Burkholderiaceae</taxon>
        <taxon>Caballeronia</taxon>
    </lineage>
</organism>
<name>A0A158IPN1_9BURK</name>
<protein>
    <submittedName>
        <fullName evidence="2">Uncharacterized protein</fullName>
    </submittedName>
</protein>
<evidence type="ECO:0000313" key="3">
    <source>
        <dbReference type="Proteomes" id="UP000054683"/>
    </source>
</evidence>
<dbReference type="EMBL" id="FCOK02000058">
    <property type="protein sequence ID" value="SAL58584.1"/>
    <property type="molecule type" value="Genomic_DNA"/>
</dbReference>
<dbReference type="Proteomes" id="UP000054683">
    <property type="component" value="Unassembled WGS sequence"/>
</dbReference>
<dbReference type="AlphaFoldDB" id="A0A158IPN1"/>
<evidence type="ECO:0000256" key="1">
    <source>
        <dbReference type="SAM" id="Phobius"/>
    </source>
</evidence>
<keyword evidence="1" id="KW-0812">Transmembrane</keyword>